<evidence type="ECO:0000313" key="2">
    <source>
        <dbReference type="EMBL" id="GAA3909571.1"/>
    </source>
</evidence>
<comment type="caution">
    <text evidence="2">The sequence shown here is derived from an EMBL/GenBank/DDBJ whole genome shotgun (WGS) entry which is preliminary data.</text>
</comment>
<evidence type="ECO:0000256" key="1">
    <source>
        <dbReference type="SAM" id="MobiDB-lite"/>
    </source>
</evidence>
<protein>
    <submittedName>
        <fullName evidence="2">Uncharacterized protein</fullName>
    </submittedName>
</protein>
<organism evidence="2 3">
    <name type="scientific">Streptomyces lannensis</name>
    <dbReference type="NCBI Taxonomy" id="766498"/>
    <lineage>
        <taxon>Bacteria</taxon>
        <taxon>Bacillati</taxon>
        <taxon>Actinomycetota</taxon>
        <taxon>Actinomycetes</taxon>
        <taxon>Kitasatosporales</taxon>
        <taxon>Streptomycetaceae</taxon>
        <taxon>Streptomyces</taxon>
    </lineage>
</organism>
<gene>
    <name evidence="2" type="ORF">GCM10022207_93800</name>
</gene>
<dbReference type="EMBL" id="BAAAZA010000086">
    <property type="protein sequence ID" value="GAA3909571.1"/>
    <property type="molecule type" value="Genomic_DNA"/>
</dbReference>
<sequence>MIEDGTGATAAYTDAARARLVMAYVACELADLARAFVPIGEHELNPDGTNRSPGTVLSDAVRVITAAQRFFDAAAVFERMSGADWQVVGDALEVSPCTARIRFAMAEAAFRELLSPERVPAADEAGRLRAYMAREPLEVALDLDDWVLRHEDGDSDLGTTPVSGSLVRRGLNDAPRPTADAPGSQCGGALRQEEGRTPPLRPPIWD</sequence>
<proteinExistence type="predicted"/>
<dbReference type="RefSeq" id="WP_345554751.1">
    <property type="nucleotide sequence ID" value="NZ_BAAAZA010000086.1"/>
</dbReference>
<keyword evidence="3" id="KW-1185">Reference proteome</keyword>
<name>A0ABP7LXU8_9ACTN</name>
<feature type="region of interest" description="Disordered" evidence="1">
    <location>
        <begin position="152"/>
        <end position="206"/>
    </location>
</feature>
<accession>A0ABP7LXU8</accession>
<reference evidence="3" key="1">
    <citation type="journal article" date="2019" name="Int. J. Syst. Evol. Microbiol.">
        <title>The Global Catalogue of Microorganisms (GCM) 10K type strain sequencing project: providing services to taxonomists for standard genome sequencing and annotation.</title>
        <authorList>
            <consortium name="The Broad Institute Genomics Platform"/>
            <consortium name="The Broad Institute Genome Sequencing Center for Infectious Disease"/>
            <person name="Wu L."/>
            <person name="Ma J."/>
        </authorList>
    </citation>
    <scope>NUCLEOTIDE SEQUENCE [LARGE SCALE GENOMIC DNA]</scope>
    <source>
        <strain evidence="3">JCM 16578</strain>
    </source>
</reference>
<evidence type="ECO:0000313" key="3">
    <source>
        <dbReference type="Proteomes" id="UP001501563"/>
    </source>
</evidence>
<dbReference type="Proteomes" id="UP001501563">
    <property type="component" value="Unassembled WGS sequence"/>
</dbReference>